<proteinExistence type="predicted"/>
<dbReference type="Proteomes" id="UP000770661">
    <property type="component" value="Unassembled WGS sequence"/>
</dbReference>
<name>A0A8J4YEX8_CHIOP</name>
<sequence>MAKTHIQLPGAPNHEGRNLPEDCEGDEGAHQGRDRRERQQPRTWRQWRSMRRSAPTICRAVCTTQADQEDDLGRGHQEGAAGLEEEQGAKYRGQWVTLFHQVQNWDPKLSSPWSVIQHSWGHPEAKGRAS</sequence>
<evidence type="ECO:0000313" key="2">
    <source>
        <dbReference type="EMBL" id="KAG0720080.1"/>
    </source>
</evidence>
<accession>A0A8J4YEX8</accession>
<evidence type="ECO:0000256" key="1">
    <source>
        <dbReference type="SAM" id="MobiDB-lite"/>
    </source>
</evidence>
<comment type="caution">
    <text evidence="2">The sequence shown here is derived from an EMBL/GenBank/DDBJ whole genome shotgun (WGS) entry which is preliminary data.</text>
</comment>
<reference evidence="2" key="1">
    <citation type="submission" date="2020-07" db="EMBL/GenBank/DDBJ databases">
        <title>The High-quality genome of the commercially important snow crab, Chionoecetes opilio.</title>
        <authorList>
            <person name="Jeong J.-H."/>
            <person name="Ryu S."/>
        </authorList>
    </citation>
    <scope>NUCLEOTIDE SEQUENCE</scope>
    <source>
        <strain evidence="2">MADBK_172401_WGS</strain>
        <tissue evidence="2">Digestive gland</tissue>
    </source>
</reference>
<organism evidence="2 3">
    <name type="scientific">Chionoecetes opilio</name>
    <name type="common">Atlantic snow crab</name>
    <name type="synonym">Cancer opilio</name>
    <dbReference type="NCBI Taxonomy" id="41210"/>
    <lineage>
        <taxon>Eukaryota</taxon>
        <taxon>Metazoa</taxon>
        <taxon>Ecdysozoa</taxon>
        <taxon>Arthropoda</taxon>
        <taxon>Crustacea</taxon>
        <taxon>Multicrustacea</taxon>
        <taxon>Malacostraca</taxon>
        <taxon>Eumalacostraca</taxon>
        <taxon>Eucarida</taxon>
        <taxon>Decapoda</taxon>
        <taxon>Pleocyemata</taxon>
        <taxon>Brachyura</taxon>
        <taxon>Eubrachyura</taxon>
        <taxon>Majoidea</taxon>
        <taxon>Majidae</taxon>
        <taxon>Chionoecetes</taxon>
    </lineage>
</organism>
<dbReference type="AlphaFoldDB" id="A0A8J4YEX8"/>
<evidence type="ECO:0000313" key="3">
    <source>
        <dbReference type="Proteomes" id="UP000770661"/>
    </source>
</evidence>
<dbReference type="EMBL" id="JACEEZ010013521">
    <property type="protein sequence ID" value="KAG0720080.1"/>
    <property type="molecule type" value="Genomic_DNA"/>
</dbReference>
<feature type="compositionally biased region" description="Basic and acidic residues" evidence="1">
    <location>
        <begin position="27"/>
        <end position="40"/>
    </location>
</feature>
<gene>
    <name evidence="2" type="ORF">GWK47_049230</name>
</gene>
<protein>
    <submittedName>
        <fullName evidence="2">Uncharacterized protein</fullName>
    </submittedName>
</protein>
<keyword evidence="3" id="KW-1185">Reference proteome</keyword>
<feature type="region of interest" description="Disordered" evidence="1">
    <location>
        <begin position="67"/>
        <end position="86"/>
    </location>
</feature>
<feature type="region of interest" description="Disordered" evidence="1">
    <location>
        <begin position="1"/>
        <end position="50"/>
    </location>
</feature>